<gene>
    <name evidence="1" type="ORF">TNIN_344921</name>
</gene>
<keyword evidence="2" id="KW-1185">Reference proteome</keyword>
<protein>
    <submittedName>
        <fullName evidence="1">Uncharacterized protein</fullName>
    </submittedName>
</protein>
<evidence type="ECO:0000313" key="1">
    <source>
        <dbReference type="EMBL" id="GFY63212.1"/>
    </source>
</evidence>
<accession>A0A8X6Y2L9</accession>
<comment type="caution">
    <text evidence="1">The sequence shown here is derived from an EMBL/GenBank/DDBJ whole genome shotgun (WGS) entry which is preliminary data.</text>
</comment>
<sequence>MISGLESMEDRTTGQNFLECSVNSGGKSDLSWNQMARITTDEATAFRDFILTIRWEERRYEMIFADDMFEKLNELNERLKGKMLFTDEMWKYVKSF</sequence>
<name>A0A8X6Y2L9_9ARAC</name>
<proteinExistence type="predicted"/>
<reference evidence="1" key="1">
    <citation type="submission" date="2020-08" db="EMBL/GenBank/DDBJ databases">
        <title>Multicomponent nature underlies the extraordinary mechanical properties of spider dragline silk.</title>
        <authorList>
            <person name="Kono N."/>
            <person name="Nakamura H."/>
            <person name="Mori M."/>
            <person name="Yoshida Y."/>
            <person name="Ohtoshi R."/>
            <person name="Malay A.D."/>
            <person name="Moran D.A.P."/>
            <person name="Tomita M."/>
            <person name="Numata K."/>
            <person name="Arakawa K."/>
        </authorList>
    </citation>
    <scope>NUCLEOTIDE SEQUENCE</scope>
</reference>
<organism evidence="1 2">
    <name type="scientific">Trichonephila inaurata madagascariensis</name>
    <dbReference type="NCBI Taxonomy" id="2747483"/>
    <lineage>
        <taxon>Eukaryota</taxon>
        <taxon>Metazoa</taxon>
        <taxon>Ecdysozoa</taxon>
        <taxon>Arthropoda</taxon>
        <taxon>Chelicerata</taxon>
        <taxon>Arachnida</taxon>
        <taxon>Araneae</taxon>
        <taxon>Araneomorphae</taxon>
        <taxon>Entelegynae</taxon>
        <taxon>Araneoidea</taxon>
        <taxon>Nephilidae</taxon>
        <taxon>Trichonephila</taxon>
        <taxon>Trichonephila inaurata</taxon>
    </lineage>
</organism>
<dbReference type="EMBL" id="BMAV01014656">
    <property type="protein sequence ID" value="GFY63212.1"/>
    <property type="molecule type" value="Genomic_DNA"/>
</dbReference>
<evidence type="ECO:0000313" key="2">
    <source>
        <dbReference type="Proteomes" id="UP000886998"/>
    </source>
</evidence>
<dbReference type="AlphaFoldDB" id="A0A8X6Y2L9"/>
<dbReference type="Proteomes" id="UP000886998">
    <property type="component" value="Unassembled WGS sequence"/>
</dbReference>